<dbReference type="HOGENOM" id="CLU_1833937_0_0_5"/>
<sequence length="140" mass="15383">MFDHIRTVRRGRRLNTIVSSESALPEPASDAPKSADAYPIGIVFDVVFDAFTARLTTLPDGQIRFEIAKGPYAKTETVKIAASRIRTGVFAVSWVEASGATVVHVEDFEHCIVHSYATLPDGSFLRMQGPIHLISRGKVR</sequence>
<dbReference type="InterPro" id="IPR053892">
    <property type="entry name" value="MoaF-like"/>
</dbReference>
<feature type="domain" description="MoaF-like" evidence="1">
    <location>
        <begin position="40"/>
        <end position="131"/>
    </location>
</feature>
<reference evidence="2 3" key="1">
    <citation type="submission" date="2013-07" db="EMBL/GenBank/DDBJ databases">
        <title>Completed genome of Sphingomonas sanxanigenens NX02.</title>
        <authorList>
            <person name="Ma T."/>
            <person name="Huang H."/>
            <person name="Wu M."/>
            <person name="Li X."/>
            <person name="Li G."/>
        </authorList>
    </citation>
    <scope>NUCLEOTIDE SEQUENCE [LARGE SCALE GENOMIC DNA]</scope>
    <source>
        <strain evidence="2 3">NX02</strain>
    </source>
</reference>
<protein>
    <recommendedName>
        <fullName evidence="1">MoaF-like domain-containing protein</fullName>
    </recommendedName>
</protein>
<keyword evidence="3" id="KW-1185">Reference proteome</keyword>
<dbReference type="Proteomes" id="UP000018851">
    <property type="component" value="Chromosome"/>
</dbReference>
<dbReference type="OrthoDB" id="8780074at2"/>
<dbReference type="Gene3D" id="2.40.128.20">
    <property type="match status" value="1"/>
</dbReference>
<dbReference type="EMBL" id="CP006644">
    <property type="protein sequence ID" value="AHE54607.1"/>
    <property type="molecule type" value="Genomic_DNA"/>
</dbReference>
<dbReference type="KEGG" id="ssan:NX02_14615"/>
<dbReference type="Pfam" id="PF22036">
    <property type="entry name" value="MoaF_like"/>
    <property type="match status" value="1"/>
</dbReference>
<organism evidence="2 3">
    <name type="scientific">Sphingomonas sanxanigenens DSM 19645 = NX02</name>
    <dbReference type="NCBI Taxonomy" id="1123269"/>
    <lineage>
        <taxon>Bacteria</taxon>
        <taxon>Pseudomonadati</taxon>
        <taxon>Pseudomonadota</taxon>
        <taxon>Alphaproteobacteria</taxon>
        <taxon>Sphingomonadales</taxon>
        <taxon>Sphingomonadaceae</taxon>
        <taxon>Sphingomonas</taxon>
    </lineage>
</organism>
<gene>
    <name evidence="2" type="ORF">NX02_14615</name>
</gene>
<dbReference type="PATRIC" id="fig|1123269.5.peg.2850"/>
<dbReference type="AlphaFoldDB" id="W0ADK1"/>
<accession>W0ADK1</accession>
<evidence type="ECO:0000313" key="3">
    <source>
        <dbReference type="Proteomes" id="UP000018851"/>
    </source>
</evidence>
<name>W0ADK1_9SPHN</name>
<dbReference type="InterPro" id="IPR012674">
    <property type="entry name" value="Calycin"/>
</dbReference>
<evidence type="ECO:0000259" key="1">
    <source>
        <dbReference type="Pfam" id="PF22036"/>
    </source>
</evidence>
<proteinExistence type="predicted"/>
<evidence type="ECO:0000313" key="2">
    <source>
        <dbReference type="EMBL" id="AHE54607.1"/>
    </source>
</evidence>